<accession>A0ABX1TSB0</accession>
<comment type="caution">
    <text evidence="2">The sequence shown here is derived from an EMBL/GenBank/DDBJ whole genome shotgun (WGS) entry which is preliminary data.</text>
</comment>
<organism evidence="2 3">
    <name type="scientific">Candidatus Competibacter phosphatis</name>
    <dbReference type="NCBI Taxonomy" id="221280"/>
    <lineage>
        <taxon>Bacteria</taxon>
        <taxon>Pseudomonadati</taxon>
        <taxon>Pseudomonadota</taxon>
        <taxon>Gammaproteobacteria</taxon>
        <taxon>Candidatus Competibacteraceae</taxon>
        <taxon>Candidatus Competibacter</taxon>
    </lineage>
</organism>
<feature type="compositionally biased region" description="Polar residues" evidence="1">
    <location>
        <begin position="1"/>
        <end position="21"/>
    </location>
</feature>
<proteinExistence type="predicted"/>
<reference evidence="2 3" key="1">
    <citation type="submission" date="2019-03" db="EMBL/GenBank/DDBJ databases">
        <title>Metabolic reconstructions from genomes of highly enriched 'Candidatus Accumulibacter' and 'Candidatus Competibacter' bioreactor populations.</title>
        <authorList>
            <person name="Annavajhala M.K."/>
            <person name="Welles L."/>
            <person name="Abbas B."/>
            <person name="Sorokin D."/>
            <person name="Park H."/>
            <person name="Van Loosdrecht M."/>
            <person name="Chandran K."/>
        </authorList>
    </citation>
    <scope>NUCLEOTIDE SEQUENCE [LARGE SCALE GENOMIC DNA]</scope>
    <source>
        <strain evidence="2 3">SBR_G</strain>
    </source>
</reference>
<evidence type="ECO:0000313" key="3">
    <source>
        <dbReference type="Proteomes" id="UP000760480"/>
    </source>
</evidence>
<keyword evidence="3" id="KW-1185">Reference proteome</keyword>
<evidence type="ECO:0000313" key="2">
    <source>
        <dbReference type="EMBL" id="NMQ20820.1"/>
    </source>
</evidence>
<dbReference type="EMBL" id="SPMZ01000064">
    <property type="protein sequence ID" value="NMQ20820.1"/>
    <property type="molecule type" value="Genomic_DNA"/>
</dbReference>
<evidence type="ECO:0000256" key="1">
    <source>
        <dbReference type="SAM" id="MobiDB-lite"/>
    </source>
</evidence>
<dbReference type="RefSeq" id="WP_169250088.1">
    <property type="nucleotide sequence ID" value="NZ_SPMZ01000064.1"/>
</dbReference>
<name>A0ABX1TSB0_9GAMM</name>
<sequence length="124" mass="13475">MQNGTSWKQQSSADVKSQSKSAESHAEREAYKGFGNKSGPYLIVQDAFPCFDKCHQYFLKKDNIIIKVTADNTFDGNSYVKEKLITGLGTLPCYIYYHAGAATFSVGVPGPPLAFPPHPSPAGV</sequence>
<protein>
    <submittedName>
        <fullName evidence="2">Uncharacterized protein</fullName>
    </submittedName>
</protein>
<feature type="region of interest" description="Disordered" evidence="1">
    <location>
        <begin position="1"/>
        <end position="28"/>
    </location>
</feature>
<dbReference type="Proteomes" id="UP000760480">
    <property type="component" value="Unassembled WGS sequence"/>
</dbReference>
<gene>
    <name evidence="2" type="ORF">E4P82_17445</name>
</gene>